<sequence length="247" mass="28108">MNRQVRDFLVSIFAVMGIGVAIFGYFWFSGKLGVNYKRQITVYFNEISGLKPGDRVDVLGVTKGKILATELTGEDRVRVRVALAEDVRLCKDARFAIRSLSYLGSDRYLAISPGIGKPAEDTTIFYGTNEVLDLESTFLKLDRLMSLVNPDSLSAELRQTRLEIMELVNLRLGRLDSGFSVTSRNIERLAGLVDSLTLLLNRESTARKLLTSPELYEELLRTSQELRGLMNDIRNRPERYFRLRLFK</sequence>
<evidence type="ECO:0000259" key="2">
    <source>
        <dbReference type="Pfam" id="PF02470"/>
    </source>
</evidence>
<dbReference type="EMBL" id="DSTU01000004">
    <property type="protein sequence ID" value="HFJ53536.1"/>
    <property type="molecule type" value="Genomic_DNA"/>
</dbReference>
<keyword evidence="1" id="KW-0812">Transmembrane</keyword>
<evidence type="ECO:0000313" key="5">
    <source>
        <dbReference type="EMBL" id="HFJ53536.1"/>
    </source>
</evidence>
<accession>A0A7C1WWJ6</accession>
<name>A0A7C1WWJ6_UNCW3</name>
<dbReference type="PANTHER" id="PTHR33371:SF4">
    <property type="entry name" value="INTERMEMBRANE PHOSPHOLIPID TRANSPORT SYSTEM BINDING PROTEIN MLAD"/>
    <property type="match status" value="1"/>
</dbReference>
<feature type="transmembrane region" description="Helical" evidence="1">
    <location>
        <begin position="7"/>
        <end position="28"/>
    </location>
</feature>
<evidence type="ECO:0000313" key="3">
    <source>
        <dbReference type="EMBL" id="HEA87697.1"/>
    </source>
</evidence>
<feature type="domain" description="Mce/MlaD" evidence="2">
    <location>
        <begin position="38"/>
        <end position="114"/>
    </location>
</feature>
<dbReference type="Pfam" id="PF02470">
    <property type="entry name" value="MlaD"/>
    <property type="match status" value="1"/>
</dbReference>
<evidence type="ECO:0000256" key="1">
    <source>
        <dbReference type="SAM" id="Phobius"/>
    </source>
</evidence>
<proteinExistence type="predicted"/>
<comment type="caution">
    <text evidence="4">The sequence shown here is derived from an EMBL/GenBank/DDBJ whole genome shotgun (WGS) entry which is preliminary data.</text>
</comment>
<protein>
    <submittedName>
        <fullName evidence="4">MCE family protein</fullName>
    </submittedName>
</protein>
<evidence type="ECO:0000313" key="4">
    <source>
        <dbReference type="EMBL" id="HEE18629.1"/>
    </source>
</evidence>
<dbReference type="AlphaFoldDB" id="A0A7C1WWJ6"/>
<reference evidence="4" key="1">
    <citation type="journal article" date="2020" name="mSystems">
        <title>Genome- and Community-Level Interaction Insights into Carbon Utilization and Element Cycling Functions of Hydrothermarchaeota in Hydrothermal Sediment.</title>
        <authorList>
            <person name="Zhou Z."/>
            <person name="Liu Y."/>
            <person name="Xu W."/>
            <person name="Pan J."/>
            <person name="Luo Z.H."/>
            <person name="Li M."/>
        </authorList>
    </citation>
    <scope>NUCLEOTIDE SEQUENCE [LARGE SCALE GENOMIC DNA]</scope>
    <source>
        <strain evidence="4">SpSt-236</strain>
        <strain evidence="3">SpSt-265</strain>
        <strain evidence="5">SpSt-465</strain>
    </source>
</reference>
<dbReference type="PANTHER" id="PTHR33371">
    <property type="entry name" value="INTERMEMBRANE PHOSPHOLIPID TRANSPORT SYSTEM BINDING PROTEIN MLAD-RELATED"/>
    <property type="match status" value="1"/>
</dbReference>
<organism evidence="4">
    <name type="scientific">candidate division WOR-3 bacterium</name>
    <dbReference type="NCBI Taxonomy" id="2052148"/>
    <lineage>
        <taxon>Bacteria</taxon>
        <taxon>Bacteria division WOR-3</taxon>
    </lineage>
</organism>
<dbReference type="EMBL" id="DSKA01000265">
    <property type="protein sequence ID" value="HEE18629.1"/>
    <property type="molecule type" value="Genomic_DNA"/>
</dbReference>
<keyword evidence="1" id="KW-1133">Transmembrane helix</keyword>
<dbReference type="InterPro" id="IPR052336">
    <property type="entry name" value="MlaD_Phospholipid_Transporter"/>
</dbReference>
<dbReference type="InterPro" id="IPR003399">
    <property type="entry name" value="Mce/MlaD"/>
</dbReference>
<dbReference type="EMBL" id="DSLG01000008">
    <property type="protein sequence ID" value="HEA87697.1"/>
    <property type="molecule type" value="Genomic_DNA"/>
</dbReference>
<gene>
    <name evidence="4" type="ORF">ENP62_03680</name>
    <name evidence="3" type="ORF">ENP94_06810</name>
    <name evidence="5" type="ORF">ENS16_02460</name>
</gene>
<keyword evidence="1" id="KW-0472">Membrane</keyword>